<gene>
    <name evidence="1" type="ORF">BFS30_15555</name>
</gene>
<name>A0A1D7QIH0_9SPHI</name>
<evidence type="ECO:0008006" key="3">
    <source>
        <dbReference type="Google" id="ProtNLM"/>
    </source>
</evidence>
<reference evidence="1 2" key="1">
    <citation type="submission" date="2016-08" db="EMBL/GenBank/DDBJ databases">
        <authorList>
            <person name="Seilhamer J.J."/>
        </authorList>
    </citation>
    <scope>NUCLEOTIDE SEQUENCE [LARGE SCALE GENOMIC DNA]</scope>
    <source>
        <strain evidence="1 2">DX4</strain>
    </source>
</reference>
<dbReference type="KEGG" id="psty:BFS30_15555"/>
<evidence type="ECO:0000313" key="1">
    <source>
        <dbReference type="EMBL" id="AOM78468.1"/>
    </source>
</evidence>
<dbReference type="Pfam" id="PF13376">
    <property type="entry name" value="OmdA"/>
    <property type="match status" value="1"/>
</dbReference>
<accession>A0A1D7QIH0</accession>
<dbReference type="OrthoDB" id="9796999at2"/>
<proteinExistence type="predicted"/>
<protein>
    <recommendedName>
        <fullName evidence="3">Bacteriocin-protection, YdeI or OmpD-Associated</fullName>
    </recommendedName>
</protein>
<dbReference type="EMBL" id="CP017141">
    <property type="protein sequence ID" value="AOM78468.1"/>
    <property type="molecule type" value="Genomic_DNA"/>
</dbReference>
<dbReference type="RefSeq" id="WP_069380133.1">
    <property type="nucleotide sequence ID" value="NZ_CP017141.1"/>
</dbReference>
<keyword evidence="2" id="KW-1185">Reference proteome</keyword>
<sequence>MEMNNGIPAFYASTNAEWRNWLAENGSSEKAICLILYHKKSKTPCIDYKESIEQALCFGWIDSKANKRDEESSYLQFTPRKAKSNWSKVNRERVERMLEQGLMMPAGQAMIDLAKANGSWEGLADAQNAIIPWDLQKLFDKNTEAFENFQKFSPSSKRMILEWIAKAKKEETREKRVVQTVELAAKNVKANH</sequence>
<dbReference type="Proteomes" id="UP000094313">
    <property type="component" value="Chromosome"/>
</dbReference>
<evidence type="ECO:0000313" key="2">
    <source>
        <dbReference type="Proteomes" id="UP000094313"/>
    </source>
</evidence>
<dbReference type="AlphaFoldDB" id="A0A1D7QIH0"/>
<organism evidence="1 2">
    <name type="scientific">Pedobacter steynii</name>
    <dbReference type="NCBI Taxonomy" id="430522"/>
    <lineage>
        <taxon>Bacteria</taxon>
        <taxon>Pseudomonadati</taxon>
        <taxon>Bacteroidota</taxon>
        <taxon>Sphingobacteriia</taxon>
        <taxon>Sphingobacteriales</taxon>
        <taxon>Sphingobacteriaceae</taxon>
        <taxon>Pedobacter</taxon>
    </lineage>
</organism>